<dbReference type="InterPro" id="IPR004408">
    <property type="entry name" value="Biotin_CoA_COase_ligase"/>
</dbReference>
<evidence type="ECO:0000256" key="5">
    <source>
        <dbReference type="HAMAP-Rule" id="MF_00978"/>
    </source>
</evidence>
<dbReference type="InterPro" id="IPR013196">
    <property type="entry name" value="HTH_11"/>
</dbReference>
<comment type="catalytic activity">
    <reaction evidence="5">
        <text>biotin + L-lysyl-[protein] + ATP = N(6)-biotinyl-L-lysyl-[protein] + AMP + diphosphate + H(+)</text>
        <dbReference type="Rhea" id="RHEA:11756"/>
        <dbReference type="Rhea" id="RHEA-COMP:9752"/>
        <dbReference type="Rhea" id="RHEA-COMP:10505"/>
        <dbReference type="ChEBI" id="CHEBI:15378"/>
        <dbReference type="ChEBI" id="CHEBI:29969"/>
        <dbReference type="ChEBI" id="CHEBI:30616"/>
        <dbReference type="ChEBI" id="CHEBI:33019"/>
        <dbReference type="ChEBI" id="CHEBI:57586"/>
        <dbReference type="ChEBI" id="CHEBI:83144"/>
        <dbReference type="ChEBI" id="CHEBI:456215"/>
        <dbReference type="EC" id="6.3.4.15"/>
    </reaction>
</comment>
<organism evidence="7 8">
    <name type="scientific">Candidatus Enterocloster excrementipullorum</name>
    <dbReference type="NCBI Taxonomy" id="2838559"/>
    <lineage>
        <taxon>Bacteria</taxon>
        <taxon>Bacillati</taxon>
        <taxon>Bacillota</taxon>
        <taxon>Clostridia</taxon>
        <taxon>Lachnospirales</taxon>
        <taxon>Lachnospiraceae</taxon>
        <taxon>Enterocloster</taxon>
    </lineage>
</organism>
<comment type="function">
    <text evidence="5">Acts both as a biotin--[acetyl-CoA-carboxylase] ligase and a repressor.</text>
</comment>
<dbReference type="Gene3D" id="1.10.10.10">
    <property type="entry name" value="Winged helix-like DNA-binding domain superfamily/Winged helix DNA-binding domain"/>
    <property type="match status" value="1"/>
</dbReference>
<dbReference type="InterPro" id="IPR003142">
    <property type="entry name" value="BPL_C"/>
</dbReference>
<evidence type="ECO:0000313" key="7">
    <source>
        <dbReference type="EMBL" id="HJC06859.1"/>
    </source>
</evidence>
<evidence type="ECO:0000256" key="2">
    <source>
        <dbReference type="ARBA" id="ARBA00022741"/>
    </source>
</evidence>
<reference evidence="7" key="2">
    <citation type="submission" date="2021-04" db="EMBL/GenBank/DDBJ databases">
        <authorList>
            <person name="Gilroy R."/>
        </authorList>
    </citation>
    <scope>NUCLEOTIDE SEQUENCE</scope>
    <source>
        <strain evidence="7">CHK180-15479</strain>
    </source>
</reference>
<dbReference type="InterPro" id="IPR045864">
    <property type="entry name" value="aa-tRNA-synth_II/BPL/LPL"/>
</dbReference>
<keyword evidence="3 5" id="KW-0067">ATP-binding</keyword>
<dbReference type="InterPro" id="IPR030855">
    <property type="entry name" value="Bifunct_BirA"/>
</dbReference>
<evidence type="ECO:0000313" key="8">
    <source>
        <dbReference type="Proteomes" id="UP000823910"/>
    </source>
</evidence>
<dbReference type="GO" id="GO:0005524">
    <property type="term" value="F:ATP binding"/>
    <property type="evidence" value="ECO:0007669"/>
    <property type="project" value="UniProtKB-UniRule"/>
</dbReference>
<comment type="caution">
    <text evidence="7">The sequence shown here is derived from an EMBL/GenBank/DDBJ whole genome shotgun (WGS) entry which is preliminary data.</text>
</comment>
<dbReference type="EMBL" id="DWWT01000064">
    <property type="protein sequence ID" value="HJC06859.1"/>
    <property type="molecule type" value="Genomic_DNA"/>
</dbReference>
<keyword evidence="4 5" id="KW-0092">Biotin</keyword>
<keyword evidence="2 5" id="KW-0547">Nucleotide-binding</keyword>
<dbReference type="InterPro" id="IPR004143">
    <property type="entry name" value="BPL_LPL_catalytic"/>
</dbReference>
<dbReference type="NCBIfam" id="TIGR00121">
    <property type="entry name" value="birA_ligase"/>
    <property type="match status" value="1"/>
</dbReference>
<keyword evidence="5" id="KW-0678">Repressor</keyword>
<dbReference type="Pfam" id="PF02237">
    <property type="entry name" value="BPL_C"/>
    <property type="match status" value="1"/>
</dbReference>
<feature type="domain" description="BPL/LPL catalytic" evidence="6">
    <location>
        <begin position="65"/>
        <end position="255"/>
    </location>
</feature>
<keyword evidence="5" id="KW-0805">Transcription regulation</keyword>
<dbReference type="CDD" id="cd16442">
    <property type="entry name" value="BPL"/>
    <property type="match status" value="1"/>
</dbReference>
<dbReference type="GO" id="GO:0006355">
    <property type="term" value="P:regulation of DNA-templated transcription"/>
    <property type="evidence" value="ECO:0007669"/>
    <property type="project" value="UniProtKB-UniRule"/>
</dbReference>
<dbReference type="EC" id="6.3.4.15" evidence="5"/>
<dbReference type="PANTHER" id="PTHR12835:SF5">
    <property type="entry name" value="BIOTIN--PROTEIN LIGASE"/>
    <property type="match status" value="1"/>
</dbReference>
<evidence type="ECO:0000259" key="6">
    <source>
        <dbReference type="PROSITE" id="PS51733"/>
    </source>
</evidence>
<dbReference type="Proteomes" id="UP000823910">
    <property type="component" value="Unassembled WGS sequence"/>
</dbReference>
<keyword evidence="5" id="KW-0804">Transcription</keyword>
<keyword evidence="1 5" id="KW-0436">Ligase</keyword>
<dbReference type="GO" id="GO:0009249">
    <property type="term" value="P:protein lipoylation"/>
    <property type="evidence" value="ECO:0007669"/>
    <property type="project" value="UniProtKB-ARBA"/>
</dbReference>
<dbReference type="Gene3D" id="2.30.30.100">
    <property type="match status" value="1"/>
</dbReference>
<feature type="binding site" evidence="5">
    <location>
        <begin position="89"/>
        <end position="91"/>
    </location>
    <ligand>
        <name>biotin</name>
        <dbReference type="ChEBI" id="CHEBI:57586"/>
    </ligand>
</feature>
<dbReference type="Pfam" id="PF03099">
    <property type="entry name" value="BPL_LplA_LipB"/>
    <property type="match status" value="1"/>
</dbReference>
<accession>A0A9D2N2D7</accession>
<gene>
    <name evidence="5" type="primary">birA</name>
    <name evidence="7" type="ORF">H9704_12025</name>
</gene>
<proteinExistence type="inferred from homology"/>
<dbReference type="AlphaFoldDB" id="A0A9D2N2D7"/>
<evidence type="ECO:0000256" key="3">
    <source>
        <dbReference type="ARBA" id="ARBA00022840"/>
    </source>
</evidence>
<dbReference type="SUPFAM" id="SSF55681">
    <property type="entry name" value="Class II aaRS and biotin synthetases"/>
    <property type="match status" value="1"/>
</dbReference>
<dbReference type="InterPro" id="IPR036390">
    <property type="entry name" value="WH_DNA-bd_sf"/>
</dbReference>
<name>A0A9D2N2D7_9FIRM</name>
<feature type="binding site" evidence="5">
    <location>
        <position position="184"/>
    </location>
    <ligand>
        <name>biotin</name>
        <dbReference type="ChEBI" id="CHEBI:57586"/>
    </ligand>
</feature>
<keyword evidence="5" id="KW-0238">DNA-binding</keyword>
<reference evidence="7" key="1">
    <citation type="journal article" date="2021" name="PeerJ">
        <title>Extensive microbial diversity within the chicken gut microbiome revealed by metagenomics and culture.</title>
        <authorList>
            <person name="Gilroy R."/>
            <person name="Ravi A."/>
            <person name="Getino M."/>
            <person name="Pursley I."/>
            <person name="Horton D.L."/>
            <person name="Alikhan N.F."/>
            <person name="Baker D."/>
            <person name="Gharbi K."/>
            <person name="Hall N."/>
            <person name="Watson M."/>
            <person name="Adriaenssens E.M."/>
            <person name="Foster-Nyarko E."/>
            <person name="Jarju S."/>
            <person name="Secka A."/>
            <person name="Antonio M."/>
            <person name="Oren A."/>
            <person name="Chaudhuri R.R."/>
            <person name="La Ragione R."/>
            <person name="Hildebrand F."/>
            <person name="Pallen M.J."/>
        </authorList>
    </citation>
    <scope>NUCLEOTIDE SEQUENCE</scope>
    <source>
        <strain evidence="7">CHK180-15479</strain>
    </source>
</reference>
<comment type="caution">
    <text evidence="5">Lacks conserved residue(s) required for the propagation of feature annotation.</text>
</comment>
<dbReference type="PROSITE" id="PS51733">
    <property type="entry name" value="BPL_LPL_CATALYTIC"/>
    <property type="match status" value="1"/>
</dbReference>
<dbReference type="Gene3D" id="3.30.930.10">
    <property type="entry name" value="Bira Bifunctional Protein, Domain 2"/>
    <property type="match status" value="1"/>
</dbReference>
<evidence type="ECO:0000256" key="4">
    <source>
        <dbReference type="ARBA" id="ARBA00023267"/>
    </source>
</evidence>
<dbReference type="HAMAP" id="MF_00978">
    <property type="entry name" value="Bifunct_BirA"/>
    <property type="match status" value="1"/>
</dbReference>
<comment type="similarity">
    <text evidence="5">Belongs to the biotin--protein ligase family.</text>
</comment>
<dbReference type="Pfam" id="PF08279">
    <property type="entry name" value="HTH_11"/>
    <property type="match status" value="1"/>
</dbReference>
<dbReference type="GO" id="GO:0003677">
    <property type="term" value="F:DNA binding"/>
    <property type="evidence" value="ECO:0007669"/>
    <property type="project" value="UniProtKB-UniRule"/>
</dbReference>
<dbReference type="GO" id="GO:0016740">
    <property type="term" value="F:transferase activity"/>
    <property type="evidence" value="ECO:0007669"/>
    <property type="project" value="UniProtKB-ARBA"/>
</dbReference>
<dbReference type="SUPFAM" id="SSF50037">
    <property type="entry name" value="C-terminal domain of transcriptional repressors"/>
    <property type="match status" value="1"/>
</dbReference>
<dbReference type="GO" id="GO:0004077">
    <property type="term" value="F:biotin--[biotin carboxyl-carrier protein] ligase activity"/>
    <property type="evidence" value="ECO:0007669"/>
    <property type="project" value="UniProtKB-UniRule"/>
</dbReference>
<feature type="binding site" evidence="5">
    <location>
        <position position="113"/>
    </location>
    <ligand>
        <name>biotin</name>
        <dbReference type="ChEBI" id="CHEBI:57586"/>
    </ligand>
</feature>
<protein>
    <recommendedName>
        <fullName evidence="5">Bifunctional ligase/repressor BirA</fullName>
    </recommendedName>
    <alternativeName>
        <fullName evidence="5">Biotin--[acetyl-CoA-carboxylase] ligase</fullName>
        <ecNumber evidence="5">6.3.4.15</ecNumber>
    </alternativeName>
    <alternativeName>
        <fullName evidence="5">Biotin--protein ligase</fullName>
    </alternativeName>
    <alternativeName>
        <fullName evidence="5">Biotin-[acetyl-CoA carboxylase] synthetase</fullName>
    </alternativeName>
</protein>
<feature type="DNA-binding region" description="H-T-H motif" evidence="5">
    <location>
        <begin position="18"/>
        <end position="37"/>
    </location>
</feature>
<dbReference type="PANTHER" id="PTHR12835">
    <property type="entry name" value="BIOTIN PROTEIN LIGASE"/>
    <property type="match status" value="1"/>
</dbReference>
<dbReference type="InterPro" id="IPR036388">
    <property type="entry name" value="WH-like_DNA-bd_sf"/>
</dbReference>
<evidence type="ECO:0000256" key="1">
    <source>
        <dbReference type="ARBA" id="ARBA00022598"/>
    </source>
</evidence>
<dbReference type="GO" id="GO:0005737">
    <property type="term" value="C:cytoplasm"/>
    <property type="evidence" value="ECO:0007669"/>
    <property type="project" value="TreeGrafter"/>
</dbReference>
<dbReference type="SUPFAM" id="SSF46785">
    <property type="entry name" value="Winged helix' DNA-binding domain"/>
    <property type="match status" value="1"/>
</dbReference>
<sequence>MKAEILKMLKERQGFVSGQELSDGLGVSRTAVWKAVNQLKAEGWQIEAVRSQGYRLLGEADVMTSSELATMLDTDWLGKRLAYYDETDSTNVQARKLAESGAPHGTLVAADCQTAGKGRRGRSWSSPKGTGIWMSILLRPAFSPVCASMLTLVAGMAVARGIEEACGLHPLIKWPNDLVIDGKKICGILTEMSTEDEEIRYVVIGIGINVNNEEFPPEIRDKATSLRLELGRSVRRSPVIAETARAFEEYYGIFCRSCDMSGLRQMYDGLLVNRGRQVCVLDPKGSYEGQALGIDDQGSLLVEREDGRVSHVISGEVSVRGIYGYV</sequence>
<dbReference type="InterPro" id="IPR008988">
    <property type="entry name" value="Transcriptional_repressor_C"/>
</dbReference>